<evidence type="ECO:0000313" key="4">
    <source>
        <dbReference type="Proteomes" id="UP000747110"/>
    </source>
</evidence>
<proteinExistence type="predicted"/>
<dbReference type="Proteomes" id="UP000747110">
    <property type="component" value="Unassembled WGS sequence"/>
</dbReference>
<keyword evidence="4" id="KW-1185">Reference proteome</keyword>
<sequence>MAQARASASPEPTHSAAIPGARSRCSRPQHQNYQWSRQTLYSFAHATAEERHRVCVMLRVQVVLSVCCRRPMCVDLAIVHWRRWPQIHASWRAALPAVTSLLLASVLGCRWWLPKVAAQYGKAAFVFLHRALDVYQRRPSALAAHGDAAIDATAVGAVVALVMKLSAARFKPLFLLLLDGHQLRRVVNMRILFRGGLRNST</sequence>
<evidence type="ECO:0000313" key="3">
    <source>
        <dbReference type="EMBL" id="GIM07488.1"/>
    </source>
</evidence>
<evidence type="ECO:0000313" key="2">
    <source>
        <dbReference type="EMBL" id="GIL86518.1"/>
    </source>
</evidence>
<organism evidence="2 4">
    <name type="scientific">Volvox reticuliferus</name>
    <dbReference type="NCBI Taxonomy" id="1737510"/>
    <lineage>
        <taxon>Eukaryota</taxon>
        <taxon>Viridiplantae</taxon>
        <taxon>Chlorophyta</taxon>
        <taxon>core chlorophytes</taxon>
        <taxon>Chlorophyceae</taxon>
        <taxon>CS clade</taxon>
        <taxon>Chlamydomonadales</taxon>
        <taxon>Volvocaceae</taxon>
        <taxon>Volvox</taxon>
    </lineage>
</organism>
<reference evidence="2" key="1">
    <citation type="journal article" date="2021" name="Proc. Natl. Acad. Sci. U.S.A.">
        <title>Three genomes in the algal genus Volvox reveal the fate of a haploid sex-determining region after a transition to homothallism.</title>
        <authorList>
            <person name="Yamamoto K."/>
            <person name="Hamaji T."/>
            <person name="Kawai-Toyooka H."/>
            <person name="Matsuzaki R."/>
            <person name="Takahashi F."/>
            <person name="Nishimura Y."/>
            <person name="Kawachi M."/>
            <person name="Noguchi H."/>
            <person name="Minakuchi Y."/>
            <person name="Umen J.G."/>
            <person name="Toyoda A."/>
            <person name="Nozaki H."/>
        </authorList>
    </citation>
    <scope>NUCLEOTIDE SEQUENCE</scope>
    <source>
        <strain evidence="3">NIES-3785</strain>
        <strain evidence="2">NIES-3786</strain>
    </source>
</reference>
<dbReference type="EMBL" id="BNCQ01000024">
    <property type="protein sequence ID" value="GIM07488.1"/>
    <property type="molecule type" value="Genomic_DNA"/>
</dbReference>
<dbReference type="AlphaFoldDB" id="A0A8J4FTP9"/>
<accession>A0A8J4FTP9</accession>
<comment type="caution">
    <text evidence="2">The sequence shown here is derived from an EMBL/GenBank/DDBJ whole genome shotgun (WGS) entry which is preliminary data.</text>
</comment>
<dbReference type="EMBL" id="BNCP01000036">
    <property type="protein sequence ID" value="GIL86518.1"/>
    <property type="molecule type" value="Genomic_DNA"/>
</dbReference>
<evidence type="ECO:0000256" key="1">
    <source>
        <dbReference type="SAM" id="MobiDB-lite"/>
    </source>
</evidence>
<gene>
    <name evidence="2" type="ORF">Vretifemale_14814</name>
    <name evidence="3" type="ORF">Vretimale_11607</name>
</gene>
<name>A0A8J4FTP9_9CHLO</name>
<protein>
    <submittedName>
        <fullName evidence="2">Uncharacterized protein</fullName>
    </submittedName>
</protein>
<feature type="region of interest" description="Disordered" evidence="1">
    <location>
        <begin position="1"/>
        <end position="27"/>
    </location>
</feature>
<dbReference type="OrthoDB" id="31183at2759"/>
<dbReference type="Proteomes" id="UP000722791">
    <property type="component" value="Unassembled WGS sequence"/>
</dbReference>